<dbReference type="InterPro" id="IPR002293">
    <property type="entry name" value="AA/rel_permease1"/>
</dbReference>
<reference evidence="8 9" key="1">
    <citation type="submission" date="2015-03" db="EMBL/GenBank/DDBJ databases">
        <title>Genomics and transcriptomics of the oil-accumulating basidiomycete yeast T. oleaginosus allow insights into substrate utilization and the diverse evolutionary trajectories of mating systems in fungi.</title>
        <authorList>
            <consortium name="DOE Joint Genome Institute"/>
            <person name="Kourist R."/>
            <person name="Kracht O."/>
            <person name="Bracharz F."/>
            <person name="Lipzen A."/>
            <person name="Nolan M."/>
            <person name="Ohm R."/>
            <person name="Grigoriev I."/>
            <person name="Sun S."/>
            <person name="Heitman J."/>
            <person name="Bruck T."/>
            <person name="Nowrousian M."/>
        </authorList>
    </citation>
    <scope>NUCLEOTIDE SEQUENCE [LARGE SCALE GENOMIC DNA]</scope>
    <source>
        <strain evidence="8 9">IBC0246</strain>
    </source>
</reference>
<protein>
    <recommendedName>
        <fullName evidence="10">Amino acid transporter</fullName>
    </recommendedName>
</protein>
<feature type="region of interest" description="Disordered" evidence="6">
    <location>
        <begin position="675"/>
        <end position="703"/>
    </location>
</feature>
<evidence type="ECO:0000313" key="8">
    <source>
        <dbReference type="EMBL" id="KLT39762.1"/>
    </source>
</evidence>
<evidence type="ECO:0000256" key="4">
    <source>
        <dbReference type="ARBA" id="ARBA00022989"/>
    </source>
</evidence>
<dbReference type="GeneID" id="28980355"/>
<keyword evidence="9" id="KW-1185">Reference proteome</keyword>
<feature type="compositionally biased region" description="Polar residues" evidence="6">
    <location>
        <begin position="739"/>
        <end position="766"/>
    </location>
</feature>
<feature type="compositionally biased region" description="Polar residues" evidence="6">
    <location>
        <begin position="24"/>
        <end position="33"/>
    </location>
</feature>
<dbReference type="Pfam" id="PF13520">
    <property type="entry name" value="AA_permease_2"/>
    <property type="match status" value="1"/>
</dbReference>
<feature type="transmembrane region" description="Helical" evidence="7">
    <location>
        <begin position="548"/>
        <end position="572"/>
    </location>
</feature>
<feature type="region of interest" description="Disordered" evidence="6">
    <location>
        <begin position="90"/>
        <end position="139"/>
    </location>
</feature>
<accession>A0A0J0XFB6</accession>
<evidence type="ECO:0000256" key="2">
    <source>
        <dbReference type="ARBA" id="ARBA00022448"/>
    </source>
</evidence>
<feature type="transmembrane region" description="Helical" evidence="7">
    <location>
        <begin position="421"/>
        <end position="442"/>
    </location>
</feature>
<organism evidence="8 9">
    <name type="scientific">Cutaneotrichosporon oleaginosum</name>
    <dbReference type="NCBI Taxonomy" id="879819"/>
    <lineage>
        <taxon>Eukaryota</taxon>
        <taxon>Fungi</taxon>
        <taxon>Dikarya</taxon>
        <taxon>Basidiomycota</taxon>
        <taxon>Agaricomycotina</taxon>
        <taxon>Tremellomycetes</taxon>
        <taxon>Trichosporonales</taxon>
        <taxon>Trichosporonaceae</taxon>
        <taxon>Cutaneotrichosporon</taxon>
    </lineage>
</organism>
<dbReference type="GO" id="GO:0022857">
    <property type="term" value="F:transmembrane transporter activity"/>
    <property type="evidence" value="ECO:0007669"/>
    <property type="project" value="InterPro"/>
</dbReference>
<keyword evidence="4 7" id="KW-1133">Transmembrane helix</keyword>
<evidence type="ECO:0000256" key="5">
    <source>
        <dbReference type="ARBA" id="ARBA00023136"/>
    </source>
</evidence>
<evidence type="ECO:0000256" key="3">
    <source>
        <dbReference type="ARBA" id="ARBA00022692"/>
    </source>
</evidence>
<dbReference type="EMBL" id="KQ087249">
    <property type="protein sequence ID" value="KLT39762.1"/>
    <property type="molecule type" value="Genomic_DNA"/>
</dbReference>
<feature type="region of interest" description="Disordered" evidence="6">
    <location>
        <begin position="739"/>
        <end position="797"/>
    </location>
</feature>
<dbReference type="RefSeq" id="XP_018276253.1">
    <property type="nucleotide sequence ID" value="XM_018419752.1"/>
</dbReference>
<feature type="transmembrane region" description="Helical" evidence="7">
    <location>
        <begin position="333"/>
        <end position="354"/>
    </location>
</feature>
<dbReference type="Gene3D" id="1.20.1740.10">
    <property type="entry name" value="Amino acid/polyamine transporter I"/>
    <property type="match status" value="1"/>
</dbReference>
<feature type="transmembrane region" description="Helical" evidence="7">
    <location>
        <begin position="263"/>
        <end position="285"/>
    </location>
</feature>
<feature type="region of interest" description="Disordered" evidence="6">
    <location>
        <begin position="1"/>
        <end position="40"/>
    </location>
</feature>
<sequence>MPASHDHAARAAALQDDAERSGLTAPSSGSESSRSLDQDRSIDYGLAAPTPYNTFIESTASQSDSVYIGAPTESFLSVSDGQYLAPTYSGHQSNYEVPHSSRPVPAPPQIRTNDSDYDLAPVMSPDTTRTTRSSLTPDPTGTGRLKSLGFLGRRSSKTVVDRDTLRLQQLGYDAVLGRNYTFWSSLALAWLNINSLQGTIFAVPGAYRYGGPAMMLVAWPLSGLLSMCMVSTMSELASAYPVAGAMSSWAWKLTRNGIGGERYWGWIVSAFVMGGHIGNLVLVSWQNTTLITGTMNLAYGFEPESWHRFLFMLGIVTTVGCVGTTHWGSSPRYWKSAACFTLGAWLCLCIALVAKGVTHRTYSKTEPAISTSFAPYNRTGFNSRGLVWLLGWQNCTIANGSDICAHMSEETQNPSRSVPNAMTASIVVVYTLGYISIILLFISVKPTDAARIAVEDFPVGHILLAAVNEEYAIAICSIMAIVLCIQLQAQLQASSRFAFALARDNAMPFSHVIKRTNKYKQPWVATLLCIGLWAPWCLLWFANKDHVVPVITACASSLSMLSYVIPIILYLVSKKDLQQEGRTSWSLRRFSRPVAVVGALYCLAVVTMQIFPTRSPVTVNSISWTPVVVAGTLLISFFTWKLYGSRHYSGPIRALTKWEAGVELDLDSTLQMSTQRPTHTVLNPTEYSKPRSAQPEVHSANTVSVNSARTASVASGGEWAAAPFSSADSEVARDLGLSYSSGSATSHPSGGTGATRSTGPSVSFALNTMGRVPEADDEGDGIGAGPRADHRGRGRSL</sequence>
<feature type="compositionally biased region" description="Polar residues" evidence="6">
    <location>
        <begin position="675"/>
        <end position="686"/>
    </location>
</feature>
<dbReference type="Proteomes" id="UP000053611">
    <property type="component" value="Unassembled WGS sequence"/>
</dbReference>
<keyword evidence="3 7" id="KW-0812">Transmembrane</keyword>
<dbReference type="PANTHER" id="PTHR45649:SF9">
    <property type="entry name" value="AMINO-ACID PERMEASE 2"/>
    <property type="match status" value="1"/>
</dbReference>
<name>A0A0J0XFB6_9TREE</name>
<evidence type="ECO:0000256" key="1">
    <source>
        <dbReference type="ARBA" id="ARBA00004141"/>
    </source>
</evidence>
<keyword evidence="5 7" id="KW-0472">Membrane</keyword>
<keyword evidence="2" id="KW-0813">Transport</keyword>
<dbReference type="AlphaFoldDB" id="A0A0J0XFB6"/>
<evidence type="ECO:0000313" key="9">
    <source>
        <dbReference type="Proteomes" id="UP000053611"/>
    </source>
</evidence>
<feature type="transmembrane region" description="Helical" evidence="7">
    <location>
        <begin position="523"/>
        <end position="542"/>
    </location>
</feature>
<feature type="transmembrane region" description="Helical" evidence="7">
    <location>
        <begin position="593"/>
        <end position="611"/>
    </location>
</feature>
<feature type="transmembrane region" description="Helical" evidence="7">
    <location>
        <begin position="623"/>
        <end position="643"/>
    </location>
</feature>
<dbReference type="PANTHER" id="PTHR45649">
    <property type="entry name" value="AMINO-ACID PERMEASE BAT1"/>
    <property type="match status" value="1"/>
</dbReference>
<evidence type="ECO:0000256" key="7">
    <source>
        <dbReference type="SAM" id="Phobius"/>
    </source>
</evidence>
<feature type="transmembrane region" description="Helical" evidence="7">
    <location>
        <begin position="306"/>
        <end position="327"/>
    </location>
</feature>
<feature type="compositionally biased region" description="Polar residues" evidence="6">
    <location>
        <begin position="125"/>
        <end position="139"/>
    </location>
</feature>
<evidence type="ECO:0008006" key="10">
    <source>
        <dbReference type="Google" id="ProtNLM"/>
    </source>
</evidence>
<feature type="transmembrane region" description="Helical" evidence="7">
    <location>
        <begin position="471"/>
        <end position="489"/>
    </location>
</feature>
<proteinExistence type="predicted"/>
<dbReference type="GO" id="GO:0016020">
    <property type="term" value="C:membrane"/>
    <property type="evidence" value="ECO:0007669"/>
    <property type="project" value="UniProtKB-SubCell"/>
</dbReference>
<dbReference type="STRING" id="879819.A0A0J0XFB6"/>
<gene>
    <name evidence="8" type="ORF">CC85DRAFT_177967</name>
</gene>
<comment type="subcellular location">
    <subcellularLocation>
        <location evidence="1">Membrane</location>
        <topology evidence="1">Multi-pass membrane protein</topology>
    </subcellularLocation>
</comment>
<dbReference type="OrthoDB" id="10054429at2759"/>
<evidence type="ECO:0000256" key="6">
    <source>
        <dbReference type="SAM" id="MobiDB-lite"/>
    </source>
</evidence>